<dbReference type="RefSeq" id="WP_123287584.1">
    <property type="nucleotide sequence ID" value="NZ_JACIJB010000002.1"/>
</dbReference>
<dbReference type="EMBL" id="JACIJB010000002">
    <property type="protein sequence ID" value="MBB5660116.1"/>
    <property type="molecule type" value="Genomic_DNA"/>
</dbReference>
<keyword evidence="1" id="KW-0969">Cilium</keyword>
<comment type="caution">
    <text evidence="1">The sequence shown here is derived from an EMBL/GenBank/DDBJ whole genome shotgun (WGS) entry which is preliminary data.</text>
</comment>
<protein>
    <submittedName>
        <fullName evidence="1">Flagellar assembly protein FliH</fullName>
    </submittedName>
</protein>
<dbReference type="Proteomes" id="UP000548978">
    <property type="component" value="Unassembled WGS sequence"/>
</dbReference>
<evidence type="ECO:0000313" key="1">
    <source>
        <dbReference type="EMBL" id="MBB5660116.1"/>
    </source>
</evidence>
<organism evidence="1 2">
    <name type="scientific">Brevundimonas halotolerans</name>
    <dbReference type="NCBI Taxonomy" id="69670"/>
    <lineage>
        <taxon>Bacteria</taxon>
        <taxon>Pseudomonadati</taxon>
        <taxon>Pseudomonadota</taxon>
        <taxon>Alphaproteobacteria</taxon>
        <taxon>Caulobacterales</taxon>
        <taxon>Caulobacteraceae</taxon>
        <taxon>Brevundimonas</taxon>
    </lineage>
</organism>
<proteinExistence type="predicted"/>
<name>A0A7W9A2A4_9CAUL</name>
<keyword evidence="1" id="KW-0282">Flagellum</keyword>
<gene>
    <name evidence="1" type="ORF">FHS65_000856</name>
</gene>
<reference evidence="1 2" key="1">
    <citation type="submission" date="2020-08" db="EMBL/GenBank/DDBJ databases">
        <title>Genomic Encyclopedia of Type Strains, Phase IV (KMG-IV): sequencing the most valuable type-strain genomes for metagenomic binning, comparative biology and taxonomic classification.</title>
        <authorList>
            <person name="Goeker M."/>
        </authorList>
    </citation>
    <scope>NUCLEOTIDE SEQUENCE [LARGE SCALE GENOMIC DNA]</scope>
    <source>
        <strain evidence="1 2">DSM 24448</strain>
    </source>
</reference>
<evidence type="ECO:0000313" key="2">
    <source>
        <dbReference type="Proteomes" id="UP000548978"/>
    </source>
</evidence>
<dbReference type="AlphaFoldDB" id="A0A7W9A2A4"/>
<sequence length="220" mass="23276">MTHASAPSRPFAFDTEFDSSGAVVRSTEWQPVKRAYSPAEVEALVAQARHEAHAKALAEVDSRRSQAIADLSAALNNSLPRLTGVVETYREQTADLALATGRALAFAALERLPRAAVQAALEELGREIDASPRLVIAMAGLDEAGRAEIEGLCANVGYAGAVRFRDEPGLAQAAFELEWADGRAAFDPEETFSRLAAAVARALAADQAPDTAESSEGMNP</sequence>
<dbReference type="OrthoDB" id="7173054at2"/>
<keyword evidence="2" id="KW-1185">Reference proteome</keyword>
<accession>A0A7W9A2A4</accession>
<keyword evidence="1" id="KW-0966">Cell projection</keyword>